<organism evidence="9 10">
    <name type="scientific">Nitrospirillum amazonense</name>
    <dbReference type="NCBI Taxonomy" id="28077"/>
    <lineage>
        <taxon>Bacteria</taxon>
        <taxon>Pseudomonadati</taxon>
        <taxon>Pseudomonadota</taxon>
        <taxon>Alphaproteobacteria</taxon>
        <taxon>Rhodospirillales</taxon>
        <taxon>Azospirillaceae</taxon>
        <taxon>Nitrospirillum</taxon>
    </lineage>
</organism>
<dbReference type="GO" id="GO:0055085">
    <property type="term" value="P:transmembrane transport"/>
    <property type="evidence" value="ECO:0007669"/>
    <property type="project" value="InterPro"/>
</dbReference>
<dbReference type="CDD" id="cd06261">
    <property type="entry name" value="TM_PBP2"/>
    <property type="match status" value="1"/>
</dbReference>
<feature type="transmembrane region" description="Helical" evidence="7">
    <location>
        <begin position="101"/>
        <end position="120"/>
    </location>
</feature>
<dbReference type="GO" id="GO:0005886">
    <property type="term" value="C:plasma membrane"/>
    <property type="evidence" value="ECO:0007669"/>
    <property type="project" value="UniProtKB-SubCell"/>
</dbReference>
<dbReference type="Pfam" id="PF00528">
    <property type="entry name" value="BPD_transp_1"/>
    <property type="match status" value="1"/>
</dbReference>
<name>A0A560FFL8_9PROT</name>
<keyword evidence="4 7" id="KW-0812">Transmembrane</keyword>
<evidence type="ECO:0000256" key="1">
    <source>
        <dbReference type="ARBA" id="ARBA00004651"/>
    </source>
</evidence>
<comment type="caution">
    <text evidence="9">The sequence shown here is derived from an EMBL/GenBank/DDBJ whole genome shotgun (WGS) entry which is preliminary data.</text>
</comment>
<dbReference type="EMBL" id="VITN01000007">
    <property type="protein sequence ID" value="TWB20388.1"/>
    <property type="molecule type" value="Genomic_DNA"/>
</dbReference>
<evidence type="ECO:0000256" key="5">
    <source>
        <dbReference type="ARBA" id="ARBA00022989"/>
    </source>
</evidence>
<dbReference type="PROSITE" id="PS50928">
    <property type="entry name" value="ABC_TM1"/>
    <property type="match status" value="1"/>
</dbReference>
<evidence type="ECO:0000256" key="7">
    <source>
        <dbReference type="RuleBase" id="RU363032"/>
    </source>
</evidence>
<dbReference type="InterPro" id="IPR000515">
    <property type="entry name" value="MetI-like"/>
</dbReference>
<gene>
    <name evidence="9" type="ORF">FBZ89_10799</name>
</gene>
<accession>A0A560FFL8</accession>
<sequence length="256" mass="27770">MVSREAADRGRAWLIRALSVLVLLLAWEAAGRLAASPLAPPASTVLAVMARETASGVLPHHVGITLARVAASFLLAMGAGTALGLAMGWWRTVDLWLDSALLLLLNLPALVLIVLLYVWFGLTEAAAIAAVALNKLPTTAVTVREGVRALDAELLEMGRVFRYGRAATLRHIVLPQLLPYLFAATRSGLALIWKIVLVVELLGRSDGVGFQIQVYFQLFDVAHILAYALAFILIVQVIEWAALQPLERRAARWRAS</sequence>
<dbReference type="PANTHER" id="PTHR30151:SF38">
    <property type="entry name" value="ALIPHATIC SULFONATES TRANSPORT PERMEASE PROTEIN SSUC-RELATED"/>
    <property type="match status" value="1"/>
</dbReference>
<evidence type="ECO:0000259" key="8">
    <source>
        <dbReference type="PROSITE" id="PS50928"/>
    </source>
</evidence>
<protein>
    <submittedName>
        <fullName evidence="9">NitT/TauT family transport system permease protein</fullName>
    </submittedName>
</protein>
<keyword evidence="5 7" id="KW-1133">Transmembrane helix</keyword>
<keyword evidence="3" id="KW-1003">Cell membrane</keyword>
<feature type="transmembrane region" description="Helical" evidence="7">
    <location>
        <begin position="69"/>
        <end position="89"/>
    </location>
</feature>
<dbReference type="SUPFAM" id="SSF161098">
    <property type="entry name" value="MetI-like"/>
    <property type="match status" value="1"/>
</dbReference>
<dbReference type="AlphaFoldDB" id="A0A560FFL8"/>
<comment type="similarity">
    <text evidence="7">Belongs to the binding-protein-dependent transport system permease family.</text>
</comment>
<evidence type="ECO:0000313" key="9">
    <source>
        <dbReference type="EMBL" id="TWB20388.1"/>
    </source>
</evidence>
<dbReference type="PANTHER" id="PTHR30151">
    <property type="entry name" value="ALKANE SULFONATE ABC TRANSPORTER-RELATED, MEMBRANE SUBUNIT"/>
    <property type="match status" value="1"/>
</dbReference>
<feature type="transmembrane region" description="Helical" evidence="7">
    <location>
        <begin position="214"/>
        <end position="238"/>
    </location>
</feature>
<dbReference type="Proteomes" id="UP000319859">
    <property type="component" value="Unassembled WGS sequence"/>
</dbReference>
<comment type="subcellular location">
    <subcellularLocation>
        <location evidence="1 7">Cell membrane</location>
        <topology evidence="1 7">Multi-pass membrane protein</topology>
    </subcellularLocation>
</comment>
<dbReference type="Gene3D" id="1.10.3720.10">
    <property type="entry name" value="MetI-like"/>
    <property type="match status" value="1"/>
</dbReference>
<keyword evidence="2 7" id="KW-0813">Transport</keyword>
<evidence type="ECO:0000313" key="10">
    <source>
        <dbReference type="Proteomes" id="UP000319859"/>
    </source>
</evidence>
<dbReference type="InterPro" id="IPR035906">
    <property type="entry name" value="MetI-like_sf"/>
</dbReference>
<evidence type="ECO:0000256" key="4">
    <source>
        <dbReference type="ARBA" id="ARBA00022692"/>
    </source>
</evidence>
<reference evidence="9 10" key="1">
    <citation type="submission" date="2019-06" db="EMBL/GenBank/DDBJ databases">
        <title>Genomic Encyclopedia of Type Strains, Phase IV (KMG-V): Genome sequencing to study the core and pangenomes of soil and plant-associated prokaryotes.</title>
        <authorList>
            <person name="Whitman W."/>
        </authorList>
    </citation>
    <scope>NUCLEOTIDE SEQUENCE [LARGE SCALE GENOMIC DNA]</scope>
    <source>
        <strain evidence="9 10">BR 11880</strain>
    </source>
</reference>
<feature type="domain" description="ABC transmembrane type-1" evidence="8">
    <location>
        <begin position="62"/>
        <end position="242"/>
    </location>
</feature>
<evidence type="ECO:0000256" key="6">
    <source>
        <dbReference type="ARBA" id="ARBA00023136"/>
    </source>
</evidence>
<evidence type="ECO:0000256" key="3">
    <source>
        <dbReference type="ARBA" id="ARBA00022475"/>
    </source>
</evidence>
<evidence type="ECO:0000256" key="2">
    <source>
        <dbReference type="ARBA" id="ARBA00022448"/>
    </source>
</evidence>
<keyword evidence="6 7" id="KW-0472">Membrane</keyword>
<proteinExistence type="inferred from homology"/>